<keyword evidence="6" id="KW-1185">Reference proteome</keyword>
<gene>
    <name evidence="7" type="primary">LOC108680984</name>
</gene>
<dbReference type="InterPro" id="IPR050598">
    <property type="entry name" value="AminoAcid_Transporter"/>
</dbReference>
<evidence type="ECO:0000256" key="5">
    <source>
        <dbReference type="SAM" id="Phobius"/>
    </source>
</evidence>
<keyword evidence="2 5" id="KW-0812">Transmembrane</keyword>
<feature type="non-terminal residue" evidence="7">
    <location>
        <position position="1"/>
    </location>
</feature>
<organism evidence="6 7">
    <name type="scientific">Hyalella azteca</name>
    <name type="common">Amphipod</name>
    <dbReference type="NCBI Taxonomy" id="294128"/>
    <lineage>
        <taxon>Eukaryota</taxon>
        <taxon>Metazoa</taxon>
        <taxon>Ecdysozoa</taxon>
        <taxon>Arthropoda</taxon>
        <taxon>Crustacea</taxon>
        <taxon>Multicrustacea</taxon>
        <taxon>Malacostraca</taxon>
        <taxon>Eumalacostraca</taxon>
        <taxon>Peracarida</taxon>
        <taxon>Amphipoda</taxon>
        <taxon>Senticaudata</taxon>
        <taxon>Talitrida</taxon>
        <taxon>Talitroidea</taxon>
        <taxon>Hyalellidae</taxon>
        <taxon>Hyalella</taxon>
    </lineage>
</organism>
<dbReference type="GeneID" id="108680984"/>
<keyword evidence="4 5" id="KW-0472">Membrane</keyword>
<name>A0A979FVG0_HYAAZ</name>
<dbReference type="InterPro" id="IPR002293">
    <property type="entry name" value="AA/rel_permease1"/>
</dbReference>
<evidence type="ECO:0000313" key="7">
    <source>
        <dbReference type="RefSeq" id="XP_047740558.1"/>
    </source>
</evidence>
<protein>
    <submittedName>
        <fullName evidence="7">B(0,+)-type amino acid transporter 1-like</fullName>
    </submittedName>
</protein>
<dbReference type="Proteomes" id="UP000694843">
    <property type="component" value="Unplaced"/>
</dbReference>
<accession>A0A979FVG0</accession>
<reference evidence="7" key="1">
    <citation type="submission" date="2025-08" db="UniProtKB">
        <authorList>
            <consortium name="RefSeq"/>
        </authorList>
    </citation>
    <scope>IDENTIFICATION</scope>
</reference>
<feature type="transmembrane region" description="Helical" evidence="5">
    <location>
        <begin position="18"/>
        <end position="36"/>
    </location>
</feature>
<comment type="subcellular location">
    <subcellularLocation>
        <location evidence="1">Membrane</location>
        <topology evidence="1">Multi-pass membrane protein</topology>
    </subcellularLocation>
</comment>
<dbReference type="GO" id="GO:0016020">
    <property type="term" value="C:membrane"/>
    <property type="evidence" value="ECO:0007669"/>
    <property type="project" value="UniProtKB-SubCell"/>
</dbReference>
<dbReference type="PANTHER" id="PTHR11785">
    <property type="entry name" value="AMINO ACID TRANSPORTER"/>
    <property type="match status" value="1"/>
</dbReference>
<dbReference type="OrthoDB" id="6378399at2759"/>
<dbReference type="Pfam" id="PF13520">
    <property type="entry name" value="AA_permease_2"/>
    <property type="match status" value="1"/>
</dbReference>
<dbReference type="GO" id="GO:0015179">
    <property type="term" value="F:L-amino acid transmembrane transporter activity"/>
    <property type="evidence" value="ECO:0007669"/>
    <property type="project" value="TreeGrafter"/>
</dbReference>
<dbReference type="OMA" id="MFGHTEN"/>
<dbReference type="Gene3D" id="1.20.1740.10">
    <property type="entry name" value="Amino acid/polyamine transporter I"/>
    <property type="match status" value="1"/>
</dbReference>
<proteinExistence type="predicted"/>
<evidence type="ECO:0000256" key="2">
    <source>
        <dbReference type="ARBA" id="ARBA00022692"/>
    </source>
</evidence>
<feature type="transmembrane region" description="Helical" evidence="5">
    <location>
        <begin position="57"/>
        <end position="74"/>
    </location>
</feature>
<feature type="transmembrane region" description="Helical" evidence="5">
    <location>
        <begin position="128"/>
        <end position="151"/>
    </location>
</feature>
<keyword evidence="3 5" id="KW-1133">Transmembrane helix</keyword>
<dbReference type="RefSeq" id="XP_047740558.1">
    <property type="nucleotide sequence ID" value="XM_047884602.1"/>
</dbReference>
<evidence type="ECO:0000313" key="6">
    <source>
        <dbReference type="Proteomes" id="UP000694843"/>
    </source>
</evidence>
<evidence type="ECO:0000256" key="3">
    <source>
        <dbReference type="ARBA" id="ARBA00022989"/>
    </source>
</evidence>
<sequence>ITFVNSYSVTLATKVQNVFTAAKLLAILVIVAGGIYKLAQGNTQYLATGFTGSTNKLGDVATAIYSCLWAYAGWNNLNNVTEELKEPAINLPRAIMIALPTVTLCYMLVNVSYLAVMSPDQLLASETVAVVYGHALLGTAGKLVMILAVVLSTFGAANGSAFTAARWVIPRLGAWE</sequence>
<dbReference type="KEGG" id="hazt:108680984"/>
<evidence type="ECO:0000256" key="1">
    <source>
        <dbReference type="ARBA" id="ARBA00004141"/>
    </source>
</evidence>
<dbReference type="PANTHER" id="PTHR11785:SF512">
    <property type="entry name" value="SOBREMESA, ISOFORM B"/>
    <property type="match status" value="1"/>
</dbReference>
<feature type="transmembrane region" description="Helical" evidence="5">
    <location>
        <begin position="94"/>
        <end position="116"/>
    </location>
</feature>
<evidence type="ECO:0000256" key="4">
    <source>
        <dbReference type="ARBA" id="ARBA00023136"/>
    </source>
</evidence>
<dbReference type="AlphaFoldDB" id="A0A979FVG0"/>